<evidence type="ECO:0000313" key="10">
    <source>
        <dbReference type="EMBL" id="ATF25706.1"/>
    </source>
</evidence>
<keyword evidence="4 8" id="KW-0732">Signal</keyword>
<keyword evidence="2" id="KW-0134">Cell wall</keyword>
<evidence type="ECO:0000259" key="9">
    <source>
        <dbReference type="PROSITE" id="PS50847"/>
    </source>
</evidence>
<keyword evidence="7" id="KW-1133">Transmembrane helix</keyword>
<dbReference type="EMBL" id="CP023483">
    <property type="protein sequence ID" value="ATF25706.1"/>
    <property type="molecule type" value="Genomic_DNA"/>
</dbReference>
<dbReference type="InterPro" id="IPR019931">
    <property type="entry name" value="LPXTG_anchor"/>
</dbReference>
<evidence type="ECO:0000256" key="4">
    <source>
        <dbReference type="ARBA" id="ARBA00022729"/>
    </source>
</evidence>
<sequence length="110" mass="12043">MRKKKIVALFPFLLLLLMLVHLNTVEASETIQYKSNGSTSFYGEYVFTEENNNSDPSTQSGDNTNSNGYGGGIGVLPTTGDEQSVFMIISGLILLGGSSVYLLKRRMNIQ</sequence>
<feature type="region of interest" description="Disordered" evidence="6">
    <location>
        <begin position="50"/>
        <end position="73"/>
    </location>
</feature>
<dbReference type="STRING" id="2756.BFR44_07385"/>
<evidence type="ECO:0000256" key="5">
    <source>
        <dbReference type="ARBA" id="ARBA00023088"/>
    </source>
</evidence>
<gene>
    <name evidence="10" type="ORF">CNY62_04480</name>
</gene>
<dbReference type="AlphaFoldDB" id="A0A1D2L952"/>
<keyword evidence="11" id="KW-1185">Reference proteome</keyword>
<feature type="compositionally biased region" description="Polar residues" evidence="6">
    <location>
        <begin position="50"/>
        <end position="67"/>
    </location>
</feature>
<dbReference type="KEGG" id="bths:CNY62_04480"/>
<evidence type="ECO:0000256" key="6">
    <source>
        <dbReference type="SAM" id="MobiDB-lite"/>
    </source>
</evidence>
<dbReference type="RefSeq" id="WP_029091686.1">
    <property type="nucleotide sequence ID" value="NZ_CP023483.1"/>
</dbReference>
<feature type="signal peptide" evidence="8">
    <location>
        <begin position="1"/>
        <end position="27"/>
    </location>
</feature>
<dbReference type="NCBIfam" id="TIGR01167">
    <property type="entry name" value="LPXTG_anchor"/>
    <property type="match status" value="1"/>
</dbReference>
<keyword evidence="7" id="KW-0472">Membrane</keyword>
<keyword evidence="5" id="KW-0572">Peptidoglycan-anchor</keyword>
<evidence type="ECO:0000256" key="8">
    <source>
        <dbReference type="SAM" id="SignalP"/>
    </source>
</evidence>
<dbReference type="Proteomes" id="UP000243591">
    <property type="component" value="Chromosome"/>
</dbReference>
<keyword evidence="7" id="KW-0812">Transmembrane</keyword>
<feature type="transmembrane region" description="Helical" evidence="7">
    <location>
        <begin position="85"/>
        <end position="103"/>
    </location>
</feature>
<reference evidence="10 11" key="1">
    <citation type="submission" date="2017-09" db="EMBL/GenBank/DDBJ databases">
        <title>Complete Genome Sequences of Two Strains of the Meat Spoilage Bacterium Brochothrix thermosphacta Isolated from Ground Chicken.</title>
        <authorList>
            <person name="Paoli G.C."/>
            <person name="Wijey C."/>
            <person name="Chen C.-Y."/>
            <person name="Nguyen L."/>
            <person name="Yan X."/>
            <person name="Irwin P.L."/>
        </authorList>
    </citation>
    <scope>NUCLEOTIDE SEQUENCE [LARGE SCALE GENOMIC DNA]</scope>
    <source>
        <strain evidence="10 11">BI</strain>
    </source>
</reference>
<protein>
    <recommendedName>
        <fullName evidence="9">Gram-positive cocci surface proteins LPxTG domain-containing protein</fullName>
    </recommendedName>
</protein>
<accession>A0A1D2L952</accession>
<feature type="domain" description="Gram-positive cocci surface proteins LPxTG" evidence="9">
    <location>
        <begin position="76"/>
        <end position="110"/>
    </location>
</feature>
<proteinExistence type="predicted"/>
<evidence type="ECO:0000313" key="11">
    <source>
        <dbReference type="Proteomes" id="UP000243591"/>
    </source>
</evidence>
<evidence type="ECO:0000256" key="7">
    <source>
        <dbReference type="SAM" id="Phobius"/>
    </source>
</evidence>
<organism evidence="10 11">
    <name type="scientific">Brochothrix thermosphacta</name>
    <name type="common">Microbacterium thermosphactum</name>
    <dbReference type="NCBI Taxonomy" id="2756"/>
    <lineage>
        <taxon>Bacteria</taxon>
        <taxon>Bacillati</taxon>
        <taxon>Bacillota</taxon>
        <taxon>Bacilli</taxon>
        <taxon>Bacillales</taxon>
        <taxon>Listeriaceae</taxon>
        <taxon>Brochothrix</taxon>
    </lineage>
</organism>
<dbReference type="PROSITE" id="PS50847">
    <property type="entry name" value="GRAM_POS_ANCHORING"/>
    <property type="match status" value="1"/>
</dbReference>
<dbReference type="Pfam" id="PF00746">
    <property type="entry name" value="Gram_pos_anchor"/>
    <property type="match status" value="1"/>
</dbReference>
<name>A0A1D2L952_BROTH</name>
<keyword evidence="3" id="KW-0964">Secreted</keyword>
<evidence type="ECO:0000256" key="1">
    <source>
        <dbReference type="ARBA" id="ARBA00004168"/>
    </source>
</evidence>
<feature type="chain" id="PRO_5030026248" description="Gram-positive cocci surface proteins LPxTG domain-containing protein" evidence="8">
    <location>
        <begin position="28"/>
        <end position="110"/>
    </location>
</feature>
<evidence type="ECO:0000256" key="3">
    <source>
        <dbReference type="ARBA" id="ARBA00022525"/>
    </source>
</evidence>
<comment type="subcellular location">
    <subcellularLocation>
        <location evidence="1">Secreted</location>
        <location evidence="1">Cell wall</location>
        <topology evidence="1">Peptidoglycan-anchor</topology>
    </subcellularLocation>
</comment>
<evidence type="ECO:0000256" key="2">
    <source>
        <dbReference type="ARBA" id="ARBA00022512"/>
    </source>
</evidence>